<sequence>MDTFLGFIGFLILIICPIYCAMYMDANEKNEDQKKMTFFLAFIPSVLVLILAVYLKADQPTETSQACGVVKFYKKYAIKHDHFERIAIQFEHSEYNRHLLFDEKLLRKSKGEYVCFEYLDKFKNTGLAESKILRWIDE</sequence>
<evidence type="ECO:0000313" key="2">
    <source>
        <dbReference type="EMBL" id="USE84251.1"/>
    </source>
</evidence>
<proteinExistence type="predicted"/>
<dbReference type="EMBL" id="CP098732">
    <property type="protein sequence ID" value="USE84251.1"/>
    <property type="molecule type" value="Genomic_DNA"/>
</dbReference>
<keyword evidence="3" id="KW-1185">Reference proteome</keyword>
<protein>
    <submittedName>
        <fullName evidence="2">Uncharacterized protein</fullName>
    </submittedName>
</protein>
<reference evidence="2" key="1">
    <citation type="submission" date="2022-06" db="EMBL/GenBank/DDBJ databases">
        <title>Isolation, identification and characterization of iprodione-degrading strains in Lhasa, Tibet.</title>
        <authorList>
            <person name="Pan H."/>
        </authorList>
    </citation>
    <scope>NUCLEOTIDE SEQUENCE</scope>
    <source>
        <strain evidence="2">Y-23</strain>
    </source>
</reference>
<keyword evidence="1" id="KW-0812">Transmembrane</keyword>
<keyword evidence="1" id="KW-1133">Transmembrane helix</keyword>
<evidence type="ECO:0000313" key="3">
    <source>
        <dbReference type="Proteomes" id="UP001056716"/>
    </source>
</evidence>
<gene>
    <name evidence="2" type="ORF">M5E07_05480</name>
</gene>
<dbReference type="AlphaFoldDB" id="A0AAE9LTE9"/>
<name>A0AAE9LTE9_9GAMM</name>
<dbReference type="Proteomes" id="UP001056716">
    <property type="component" value="Chromosome"/>
</dbReference>
<dbReference type="RefSeq" id="WP_252222726.1">
    <property type="nucleotide sequence ID" value="NZ_CP098732.1"/>
</dbReference>
<feature type="transmembrane region" description="Helical" evidence="1">
    <location>
        <begin position="6"/>
        <end position="24"/>
    </location>
</feature>
<evidence type="ECO:0000256" key="1">
    <source>
        <dbReference type="SAM" id="Phobius"/>
    </source>
</evidence>
<dbReference type="KEGG" id="atz:M5E07_05480"/>
<keyword evidence="1" id="KW-0472">Membrane</keyword>
<accession>A0AAE9LTE9</accession>
<organism evidence="2 3">
    <name type="scientific">Acinetobacter tibetensis</name>
    <dbReference type="NCBI Taxonomy" id="2943497"/>
    <lineage>
        <taxon>Bacteria</taxon>
        <taxon>Pseudomonadati</taxon>
        <taxon>Pseudomonadota</taxon>
        <taxon>Gammaproteobacteria</taxon>
        <taxon>Moraxellales</taxon>
        <taxon>Moraxellaceae</taxon>
        <taxon>Acinetobacter</taxon>
    </lineage>
</organism>
<feature type="transmembrane region" description="Helical" evidence="1">
    <location>
        <begin position="36"/>
        <end position="55"/>
    </location>
</feature>